<reference evidence="6" key="1">
    <citation type="submission" date="2020-01" db="EMBL/GenBank/DDBJ databases">
        <title>Insect and environment-associated Actinomycetes.</title>
        <authorList>
            <person name="Currrie C."/>
            <person name="Chevrette M."/>
            <person name="Carlson C."/>
            <person name="Stubbendieck R."/>
            <person name="Wendt-Pienkowski E."/>
        </authorList>
    </citation>
    <scope>NUCLEOTIDE SEQUENCE</scope>
    <source>
        <strain evidence="6">SID7499</strain>
    </source>
</reference>
<keyword evidence="3 6" id="KW-0418">Kinase</keyword>
<dbReference type="EMBL" id="JAAGMN010009145">
    <property type="protein sequence ID" value="NEE21481.1"/>
    <property type="molecule type" value="Genomic_DNA"/>
</dbReference>
<dbReference type="SUPFAM" id="SSF56112">
    <property type="entry name" value="Protein kinase-like (PK-like)"/>
    <property type="match status" value="1"/>
</dbReference>
<evidence type="ECO:0000256" key="3">
    <source>
        <dbReference type="ARBA" id="ARBA00022777"/>
    </source>
</evidence>
<evidence type="ECO:0000313" key="6">
    <source>
        <dbReference type="EMBL" id="NEE21481.1"/>
    </source>
</evidence>
<protein>
    <submittedName>
        <fullName evidence="6">Protein kinase</fullName>
    </submittedName>
</protein>
<accession>A0A6G3XUP8</accession>
<dbReference type="Gene3D" id="1.10.510.10">
    <property type="entry name" value="Transferase(Phosphotransferase) domain 1"/>
    <property type="match status" value="1"/>
</dbReference>
<dbReference type="InterPro" id="IPR011009">
    <property type="entry name" value="Kinase-like_dom_sf"/>
</dbReference>
<evidence type="ECO:0000256" key="4">
    <source>
        <dbReference type="ARBA" id="ARBA00022840"/>
    </source>
</evidence>
<dbReference type="InterPro" id="IPR000719">
    <property type="entry name" value="Prot_kinase_dom"/>
</dbReference>
<keyword evidence="2" id="KW-0547">Nucleotide-binding</keyword>
<dbReference type="Pfam" id="PF00069">
    <property type="entry name" value="Pkinase"/>
    <property type="match status" value="1"/>
</dbReference>
<name>A0A6G3XUP8_9ACTN</name>
<feature type="domain" description="Protein kinase" evidence="5">
    <location>
        <begin position="1"/>
        <end position="102"/>
    </location>
</feature>
<dbReference type="PROSITE" id="PS00108">
    <property type="entry name" value="PROTEIN_KINASE_ST"/>
    <property type="match status" value="1"/>
</dbReference>
<dbReference type="GO" id="GO:0004674">
    <property type="term" value="F:protein serine/threonine kinase activity"/>
    <property type="evidence" value="ECO:0007669"/>
    <property type="project" value="TreeGrafter"/>
</dbReference>
<proteinExistence type="predicted"/>
<dbReference type="PROSITE" id="PS50011">
    <property type="entry name" value="PROTEIN_KINASE_DOM"/>
    <property type="match status" value="1"/>
</dbReference>
<dbReference type="InterPro" id="IPR008271">
    <property type="entry name" value="Ser/Thr_kinase_AS"/>
</dbReference>
<keyword evidence="4" id="KW-0067">ATP-binding</keyword>
<keyword evidence="1" id="KW-0808">Transferase</keyword>
<dbReference type="PANTHER" id="PTHR43289:SF34">
    <property type="entry name" value="SERINE_THREONINE-PROTEIN KINASE YBDM-RELATED"/>
    <property type="match status" value="1"/>
</dbReference>
<comment type="caution">
    <text evidence="6">The sequence shown here is derived from an EMBL/GenBank/DDBJ whole genome shotgun (WGS) entry which is preliminary data.</text>
</comment>
<gene>
    <name evidence="6" type="ORF">G3M58_85345</name>
</gene>
<feature type="non-terminal residue" evidence="6">
    <location>
        <position position="102"/>
    </location>
</feature>
<dbReference type="GO" id="GO:0005524">
    <property type="term" value="F:ATP binding"/>
    <property type="evidence" value="ECO:0007669"/>
    <property type="project" value="UniProtKB-KW"/>
</dbReference>
<evidence type="ECO:0000256" key="1">
    <source>
        <dbReference type="ARBA" id="ARBA00022679"/>
    </source>
</evidence>
<organism evidence="6">
    <name type="scientific">Streptomyces sp. SID7499</name>
    <dbReference type="NCBI Taxonomy" id="2706086"/>
    <lineage>
        <taxon>Bacteria</taxon>
        <taxon>Bacillati</taxon>
        <taxon>Actinomycetota</taxon>
        <taxon>Actinomycetes</taxon>
        <taxon>Kitasatosporales</taxon>
        <taxon>Streptomycetaceae</taxon>
        <taxon>Streptomyces</taxon>
    </lineage>
</organism>
<evidence type="ECO:0000259" key="5">
    <source>
        <dbReference type="PROSITE" id="PS50011"/>
    </source>
</evidence>
<dbReference type="AlphaFoldDB" id="A0A6G3XUP8"/>
<sequence length="102" mass="10522">ERVQGLYTAPVIDSDTEGARPWLATAYVPGPSLAHAVARHGRLPLRSVLLLTVGVAEALGVIHGAGIVHRDLKPANVLLAADGPRVIDFGIARAADSTALTG</sequence>
<dbReference type="PANTHER" id="PTHR43289">
    <property type="entry name" value="MITOGEN-ACTIVATED PROTEIN KINASE KINASE KINASE 20-RELATED"/>
    <property type="match status" value="1"/>
</dbReference>
<evidence type="ECO:0000256" key="2">
    <source>
        <dbReference type="ARBA" id="ARBA00022741"/>
    </source>
</evidence>
<feature type="non-terminal residue" evidence="6">
    <location>
        <position position="1"/>
    </location>
</feature>